<protein>
    <recommendedName>
        <fullName evidence="1">Protein kinase domain-containing protein</fullName>
    </recommendedName>
</protein>
<proteinExistence type="predicted"/>
<dbReference type="Gene3D" id="1.10.510.10">
    <property type="entry name" value="Transferase(Phosphotransferase) domain 1"/>
    <property type="match status" value="1"/>
</dbReference>
<dbReference type="InterPro" id="IPR011009">
    <property type="entry name" value="Kinase-like_dom_sf"/>
</dbReference>
<gene>
    <name evidence="2" type="ORF">F5050DRAFT_1872803</name>
</gene>
<sequence>MDRCKELAQGKHAWVLNHLPDITWSFNIPFRAGSPQDNLKTKIGDAYEMRVMRGIIQEELKPLSYLQTAKQCAQVFYDVLQCEFSNHFKKPQRAIHAGHHWVWKYPEILHRDISQGNIMMREKNGKMYGVLNDWDLATWLNNECDGPTFQFRTGTKPYMAHEQQSVRWEEFRFEEWHWRDDEFLRFQKNGVVHAAPSRLPVSPFFIGFHLWLTRLQERLHRGVNNMGDHNFEAAKQEDSQFETDDDSQSDNLPPFDIETLGGQFSYERVGMILHKFKNEQLTTHGLEWQKILESLSQRDRVSRKRQRE</sequence>
<dbReference type="Proteomes" id="UP001163828">
    <property type="component" value="Unassembled WGS sequence"/>
</dbReference>
<feature type="domain" description="Protein kinase" evidence="1">
    <location>
        <begin position="1"/>
        <end position="308"/>
    </location>
</feature>
<dbReference type="SUPFAM" id="SSF56112">
    <property type="entry name" value="Protein kinase-like (PK-like)"/>
    <property type="match status" value="1"/>
</dbReference>
<keyword evidence="3" id="KW-1185">Reference proteome</keyword>
<dbReference type="InterPro" id="IPR000719">
    <property type="entry name" value="Prot_kinase_dom"/>
</dbReference>
<accession>A0ABQ8PXK4</accession>
<dbReference type="EMBL" id="MU791139">
    <property type="protein sequence ID" value="KAJ3991152.1"/>
    <property type="molecule type" value="Genomic_DNA"/>
</dbReference>
<evidence type="ECO:0000313" key="2">
    <source>
        <dbReference type="EMBL" id="KAJ3991152.1"/>
    </source>
</evidence>
<evidence type="ECO:0000313" key="3">
    <source>
        <dbReference type="Proteomes" id="UP001163828"/>
    </source>
</evidence>
<reference evidence="2" key="1">
    <citation type="submission" date="2022-08" db="EMBL/GenBank/DDBJ databases">
        <authorList>
            <consortium name="DOE Joint Genome Institute"/>
            <person name="Min B."/>
            <person name="Riley R."/>
            <person name="Sierra-Patev S."/>
            <person name="Naranjo-Ortiz M."/>
            <person name="Looney B."/>
            <person name="Konkel Z."/>
            <person name="Slot J.C."/>
            <person name="Sakamoto Y."/>
            <person name="Steenwyk J.L."/>
            <person name="Rokas A."/>
            <person name="Carro J."/>
            <person name="Camarero S."/>
            <person name="Ferreira P."/>
            <person name="Molpeceres G."/>
            <person name="Ruiz-Duenas F.J."/>
            <person name="Serrano A."/>
            <person name="Henrissat B."/>
            <person name="Drula E."/>
            <person name="Hughes K.W."/>
            <person name="Mata J.L."/>
            <person name="Ishikawa N.K."/>
            <person name="Vargas-Isla R."/>
            <person name="Ushijima S."/>
            <person name="Smith C.A."/>
            <person name="Ahrendt S."/>
            <person name="Andreopoulos W."/>
            <person name="He G."/>
            <person name="Labutti K."/>
            <person name="Lipzen A."/>
            <person name="Ng V."/>
            <person name="Sandor L."/>
            <person name="Barry K."/>
            <person name="Martinez A.T."/>
            <person name="Xiao Y."/>
            <person name="Gibbons J.G."/>
            <person name="Terashima K."/>
            <person name="Hibbett D.S."/>
            <person name="Grigoriev I.V."/>
        </authorList>
    </citation>
    <scope>NUCLEOTIDE SEQUENCE</scope>
    <source>
        <strain evidence="2">TFB10827</strain>
    </source>
</reference>
<organism evidence="2 3">
    <name type="scientific">Lentinula boryana</name>
    <dbReference type="NCBI Taxonomy" id="40481"/>
    <lineage>
        <taxon>Eukaryota</taxon>
        <taxon>Fungi</taxon>
        <taxon>Dikarya</taxon>
        <taxon>Basidiomycota</taxon>
        <taxon>Agaricomycotina</taxon>
        <taxon>Agaricomycetes</taxon>
        <taxon>Agaricomycetidae</taxon>
        <taxon>Agaricales</taxon>
        <taxon>Marasmiineae</taxon>
        <taxon>Omphalotaceae</taxon>
        <taxon>Lentinula</taxon>
    </lineage>
</organism>
<comment type="caution">
    <text evidence="2">The sequence shown here is derived from an EMBL/GenBank/DDBJ whole genome shotgun (WGS) entry which is preliminary data.</text>
</comment>
<dbReference type="PROSITE" id="PS50011">
    <property type="entry name" value="PROTEIN_KINASE_DOM"/>
    <property type="match status" value="1"/>
</dbReference>
<evidence type="ECO:0000259" key="1">
    <source>
        <dbReference type="PROSITE" id="PS50011"/>
    </source>
</evidence>
<dbReference type="InterPro" id="IPR040976">
    <property type="entry name" value="Pkinase_fungal"/>
</dbReference>
<name>A0ABQ8PXK4_9AGAR</name>
<dbReference type="Pfam" id="PF17667">
    <property type="entry name" value="Pkinase_fungal"/>
    <property type="match status" value="1"/>
</dbReference>